<proteinExistence type="inferred from homology"/>
<dbReference type="Gene3D" id="3.40.50.300">
    <property type="entry name" value="P-loop containing nucleotide triphosphate hydrolases"/>
    <property type="match status" value="1"/>
</dbReference>
<dbReference type="AlphaFoldDB" id="A0A383BC53"/>
<feature type="non-terminal residue" evidence="4">
    <location>
        <position position="1"/>
    </location>
</feature>
<dbReference type="InterPro" id="IPR000863">
    <property type="entry name" value="Sulfotransferase_dom"/>
</dbReference>
<reference evidence="4" key="1">
    <citation type="submission" date="2018-05" db="EMBL/GenBank/DDBJ databases">
        <authorList>
            <person name="Lanie J.A."/>
            <person name="Ng W.-L."/>
            <person name="Kazmierczak K.M."/>
            <person name="Andrzejewski T.M."/>
            <person name="Davidsen T.M."/>
            <person name="Wayne K.J."/>
            <person name="Tettelin H."/>
            <person name="Glass J.I."/>
            <person name="Rusch D."/>
            <person name="Podicherti R."/>
            <person name="Tsui H.-C.T."/>
            <person name="Winkler M.E."/>
        </authorList>
    </citation>
    <scope>NUCLEOTIDE SEQUENCE</scope>
</reference>
<dbReference type="InterPro" id="IPR027417">
    <property type="entry name" value="P-loop_NTPase"/>
</dbReference>
<gene>
    <name evidence="4" type="ORF">METZ01_LOCUS469869</name>
</gene>
<feature type="non-terminal residue" evidence="4">
    <location>
        <position position="246"/>
    </location>
</feature>
<dbReference type="SUPFAM" id="SSF52540">
    <property type="entry name" value="P-loop containing nucleoside triphosphate hydrolases"/>
    <property type="match status" value="1"/>
</dbReference>
<evidence type="ECO:0000256" key="2">
    <source>
        <dbReference type="ARBA" id="ARBA00022679"/>
    </source>
</evidence>
<dbReference type="GO" id="GO:0008146">
    <property type="term" value="F:sulfotransferase activity"/>
    <property type="evidence" value="ECO:0007669"/>
    <property type="project" value="InterPro"/>
</dbReference>
<protein>
    <recommendedName>
        <fullName evidence="3">Sulfotransferase domain-containing protein</fullName>
    </recommendedName>
</protein>
<comment type="similarity">
    <text evidence="1">Belongs to the sulfotransferase 1 family.</text>
</comment>
<dbReference type="EMBL" id="UINC01198862">
    <property type="protein sequence ID" value="SVE17015.1"/>
    <property type="molecule type" value="Genomic_DNA"/>
</dbReference>
<keyword evidence="2" id="KW-0808">Transferase</keyword>
<dbReference type="Pfam" id="PF00685">
    <property type="entry name" value="Sulfotransfer_1"/>
    <property type="match status" value="1"/>
</dbReference>
<evidence type="ECO:0000313" key="4">
    <source>
        <dbReference type="EMBL" id="SVE17015.1"/>
    </source>
</evidence>
<evidence type="ECO:0000256" key="1">
    <source>
        <dbReference type="ARBA" id="ARBA00005771"/>
    </source>
</evidence>
<feature type="domain" description="Sulfotransferase" evidence="3">
    <location>
        <begin position="57"/>
        <end position="233"/>
    </location>
</feature>
<organism evidence="4">
    <name type="scientific">marine metagenome</name>
    <dbReference type="NCBI Taxonomy" id="408172"/>
    <lineage>
        <taxon>unclassified sequences</taxon>
        <taxon>metagenomes</taxon>
        <taxon>ecological metagenomes</taxon>
    </lineage>
</organism>
<dbReference type="PANTHER" id="PTHR11783">
    <property type="entry name" value="SULFOTRANSFERASE SULT"/>
    <property type="match status" value="1"/>
</dbReference>
<evidence type="ECO:0000259" key="3">
    <source>
        <dbReference type="Pfam" id="PF00685"/>
    </source>
</evidence>
<sequence length="246" mass="28805">RESDWSKRPHVVFYNLNNAGASAIVPILVELLTEKFQYTALGGPADSIEFENQFTEETPIFHWTHSPVSVFEQYLCREDFRFICLYRDPRDVLVSHVKDLIHRELHDGHTEKQLYLDYISSEFGGMFHHADEWIHLDQPNIHTLSFEEMKRDIPASVHSVLQSLGLEIPEPELQEVCKQHSFEALTGRKCGEDGPMIRTSFMFRKGISGDWKNQFDDNVIKAFHEHFDCFLQRWGYTHMEAHPEVQ</sequence>
<accession>A0A383BC53</accession>
<name>A0A383BC53_9ZZZZ</name>